<organism evidence="2 3">
    <name type="scientific">Corynebacterium tapiri</name>
    <dbReference type="NCBI Taxonomy" id="1448266"/>
    <lineage>
        <taxon>Bacteria</taxon>
        <taxon>Bacillati</taxon>
        <taxon>Actinomycetota</taxon>
        <taxon>Actinomycetes</taxon>
        <taxon>Mycobacteriales</taxon>
        <taxon>Corynebacteriaceae</taxon>
        <taxon>Corynebacterium</taxon>
    </lineage>
</organism>
<dbReference type="Proteomes" id="UP000312032">
    <property type="component" value="Unassembled WGS sequence"/>
</dbReference>
<feature type="region of interest" description="Disordered" evidence="1">
    <location>
        <begin position="31"/>
        <end position="110"/>
    </location>
</feature>
<feature type="compositionally biased region" description="Polar residues" evidence="1">
    <location>
        <begin position="47"/>
        <end position="72"/>
    </location>
</feature>
<dbReference type="EMBL" id="VDHJ01000005">
    <property type="protein sequence ID" value="TNL98385.1"/>
    <property type="molecule type" value="Genomic_DNA"/>
</dbReference>
<dbReference type="PROSITE" id="PS51257">
    <property type="entry name" value="PROKAR_LIPOPROTEIN"/>
    <property type="match status" value="1"/>
</dbReference>
<dbReference type="RefSeq" id="WP_180339673.1">
    <property type="nucleotide sequence ID" value="NZ_VDHJ01000005.1"/>
</dbReference>
<dbReference type="AlphaFoldDB" id="A0A5C4U4Y6"/>
<evidence type="ECO:0000313" key="2">
    <source>
        <dbReference type="EMBL" id="TNL98385.1"/>
    </source>
</evidence>
<gene>
    <name evidence="2" type="ORF">FHE74_04045</name>
</gene>
<protein>
    <submittedName>
        <fullName evidence="2">Uncharacterized protein</fullName>
    </submittedName>
</protein>
<evidence type="ECO:0000256" key="1">
    <source>
        <dbReference type="SAM" id="MobiDB-lite"/>
    </source>
</evidence>
<proteinExistence type="predicted"/>
<keyword evidence="3" id="KW-1185">Reference proteome</keyword>
<reference evidence="2 3" key="1">
    <citation type="submission" date="2019-06" db="EMBL/GenBank/DDBJ databases">
        <authorList>
            <person name="Li J."/>
        </authorList>
    </citation>
    <scope>NUCLEOTIDE SEQUENCE [LARGE SCALE GENOMIC DNA]</scope>
    <source>
        <strain evidence="2 3">LMG 28165</strain>
    </source>
</reference>
<sequence length="189" mass="19916">MDSVNTRSHWGRMFTVAVTGFSAASVVSACSADTTEKEEPVVVTVTQSQTGAPQGQTASSQTADAKATQVNPENREPAPNGNNSGRSKADFPGYTVGRTGTGPAWEPNNTSPEFGSKVYYAFIDHWIATGNTQPTLNVTSPVTGQTYEMSCTGGQGTDSVLCQGGNNAKVYIYRPIPESVTKPTGYTYG</sequence>
<name>A0A5C4U4Y6_9CORY</name>
<evidence type="ECO:0000313" key="3">
    <source>
        <dbReference type="Proteomes" id="UP000312032"/>
    </source>
</evidence>
<comment type="caution">
    <text evidence="2">The sequence shown here is derived from an EMBL/GenBank/DDBJ whole genome shotgun (WGS) entry which is preliminary data.</text>
</comment>
<accession>A0A5C4U4Y6</accession>